<dbReference type="RefSeq" id="WP_114469603.1">
    <property type="nucleotide sequence ID" value="NZ_QPJK01000006.1"/>
</dbReference>
<proteinExistence type="predicted"/>
<dbReference type="InterPro" id="IPR047525">
    <property type="entry name" value="TfoX-like"/>
</dbReference>
<dbReference type="InterPro" id="IPR007076">
    <property type="entry name" value="TfoX_N"/>
</dbReference>
<evidence type="ECO:0000259" key="1">
    <source>
        <dbReference type="Pfam" id="PF04993"/>
    </source>
</evidence>
<gene>
    <name evidence="2" type="ORF">DES41_10645</name>
</gene>
<protein>
    <submittedName>
        <fullName evidence="2">DNA transformation protein</fullName>
    </submittedName>
</protein>
<dbReference type="Pfam" id="PF04993">
    <property type="entry name" value="TfoX_N"/>
    <property type="match status" value="1"/>
</dbReference>
<dbReference type="OrthoDB" id="8687154at2"/>
<dbReference type="PANTHER" id="PTHR36121:SF1">
    <property type="entry name" value="PROTEIN SXY"/>
    <property type="match status" value="1"/>
</dbReference>
<feature type="domain" description="TfoX N-terminal" evidence="1">
    <location>
        <begin position="10"/>
        <end position="102"/>
    </location>
</feature>
<dbReference type="SUPFAM" id="SSF159894">
    <property type="entry name" value="YgaC/TfoX-N like"/>
    <property type="match status" value="1"/>
</dbReference>
<organism evidence="2 3">
    <name type="scientific">Pseudorhodoferax soli</name>
    <dbReference type="NCBI Taxonomy" id="545864"/>
    <lineage>
        <taxon>Bacteria</taxon>
        <taxon>Pseudomonadati</taxon>
        <taxon>Pseudomonadota</taxon>
        <taxon>Betaproteobacteria</taxon>
        <taxon>Burkholderiales</taxon>
        <taxon>Comamonadaceae</taxon>
    </lineage>
</organism>
<dbReference type="Proteomes" id="UP000252884">
    <property type="component" value="Unassembled WGS sequence"/>
</dbReference>
<sequence>MSEFSDNLHEVFERFGRITVRRMFGGHGVFHEGRMFALVANERLYLKTDAQNRAAFEQLGLPAFAYARQGELARMNYHEVPAEVFEDREEAARWARLAWDAALRAAAAAAPRRPAAKRATRR</sequence>
<comment type="caution">
    <text evidence="2">The sequence shown here is derived from an EMBL/GenBank/DDBJ whole genome shotgun (WGS) entry which is preliminary data.</text>
</comment>
<reference evidence="2 3" key="1">
    <citation type="submission" date="2018-07" db="EMBL/GenBank/DDBJ databases">
        <title>Genomic Encyclopedia of Type Strains, Phase IV (KMG-IV): sequencing the most valuable type-strain genomes for metagenomic binning, comparative biology and taxonomic classification.</title>
        <authorList>
            <person name="Goeker M."/>
        </authorList>
    </citation>
    <scope>NUCLEOTIDE SEQUENCE [LARGE SCALE GENOMIC DNA]</scope>
    <source>
        <strain evidence="2 3">DSM 21634</strain>
    </source>
</reference>
<dbReference type="PANTHER" id="PTHR36121">
    <property type="entry name" value="PROTEIN SXY"/>
    <property type="match status" value="1"/>
</dbReference>
<dbReference type="AlphaFoldDB" id="A0A368XT34"/>
<evidence type="ECO:0000313" key="2">
    <source>
        <dbReference type="EMBL" id="RCW69174.1"/>
    </source>
</evidence>
<evidence type="ECO:0000313" key="3">
    <source>
        <dbReference type="Proteomes" id="UP000252884"/>
    </source>
</evidence>
<dbReference type="Gene3D" id="3.30.1460.30">
    <property type="entry name" value="YgaC/TfoX-N like chaperone"/>
    <property type="match status" value="1"/>
</dbReference>
<accession>A0A368XT34</accession>
<name>A0A368XT34_9BURK</name>
<keyword evidence="3" id="KW-1185">Reference proteome</keyword>
<dbReference type="EMBL" id="QPJK01000006">
    <property type="protein sequence ID" value="RCW69174.1"/>
    <property type="molecule type" value="Genomic_DNA"/>
</dbReference>